<keyword evidence="2" id="KW-1185">Reference proteome</keyword>
<reference evidence="1" key="2">
    <citation type="submission" date="2020-09" db="EMBL/GenBank/DDBJ databases">
        <authorList>
            <person name="Sun Q."/>
            <person name="Ohkuma M."/>
        </authorList>
    </citation>
    <scope>NUCLEOTIDE SEQUENCE</scope>
    <source>
        <strain evidence="1">JCM 3172</strain>
    </source>
</reference>
<evidence type="ECO:0000313" key="1">
    <source>
        <dbReference type="EMBL" id="GGT26595.1"/>
    </source>
</evidence>
<comment type="caution">
    <text evidence="1">The sequence shown here is derived from an EMBL/GenBank/DDBJ whole genome shotgun (WGS) entry which is preliminary data.</text>
</comment>
<dbReference type="RefSeq" id="WP_189201076.1">
    <property type="nucleotide sequence ID" value="NZ_BMQQ01000005.1"/>
</dbReference>
<proteinExistence type="predicted"/>
<protein>
    <submittedName>
        <fullName evidence="1">Uncharacterized protein</fullName>
    </submittedName>
</protein>
<reference evidence="1" key="1">
    <citation type="journal article" date="2014" name="Int. J. Syst. Evol. Microbiol.">
        <title>Complete genome sequence of Corynebacterium casei LMG S-19264T (=DSM 44701T), isolated from a smear-ripened cheese.</title>
        <authorList>
            <consortium name="US DOE Joint Genome Institute (JGI-PGF)"/>
            <person name="Walter F."/>
            <person name="Albersmeier A."/>
            <person name="Kalinowski J."/>
            <person name="Ruckert C."/>
        </authorList>
    </citation>
    <scope>NUCLEOTIDE SEQUENCE</scope>
    <source>
        <strain evidence="1">JCM 3172</strain>
    </source>
</reference>
<accession>A0A918GZ12</accession>
<evidence type="ECO:0000313" key="2">
    <source>
        <dbReference type="Proteomes" id="UP000619486"/>
    </source>
</evidence>
<organism evidence="1 2">
    <name type="scientific">Streptomyces purpureus</name>
    <dbReference type="NCBI Taxonomy" id="1951"/>
    <lineage>
        <taxon>Bacteria</taxon>
        <taxon>Bacillati</taxon>
        <taxon>Actinomycetota</taxon>
        <taxon>Actinomycetes</taxon>
        <taxon>Kitasatosporales</taxon>
        <taxon>Streptomycetaceae</taxon>
        <taxon>Streptomyces</taxon>
    </lineage>
</organism>
<name>A0A918GZ12_9ACTN</name>
<dbReference type="AlphaFoldDB" id="A0A918GZ12"/>
<dbReference type="Proteomes" id="UP000619486">
    <property type="component" value="Unassembled WGS sequence"/>
</dbReference>
<dbReference type="EMBL" id="BMQQ01000005">
    <property type="protein sequence ID" value="GGT26595.1"/>
    <property type="molecule type" value="Genomic_DNA"/>
</dbReference>
<gene>
    <name evidence="1" type="ORF">GCM10014713_19670</name>
</gene>
<sequence length="53" mass="5659">MARCKSCPDKKGECRKCKGTGKVDGFPFPRDCDKCGGDGVCSSCNGDGYTFGW</sequence>